<dbReference type="EMBL" id="WKJK01000003">
    <property type="protein sequence ID" value="MRW89720.1"/>
    <property type="molecule type" value="Genomic_DNA"/>
</dbReference>
<dbReference type="AlphaFoldDB" id="A0A6I2KW27"/>
<dbReference type="InterPro" id="IPR011747">
    <property type="entry name" value="CHP02241"/>
</dbReference>
<organism evidence="1 2">
    <name type="scientific">Duganella guangzhouensis</name>
    <dbReference type="NCBI Taxonomy" id="2666084"/>
    <lineage>
        <taxon>Bacteria</taxon>
        <taxon>Pseudomonadati</taxon>
        <taxon>Pseudomonadota</taxon>
        <taxon>Betaproteobacteria</taxon>
        <taxon>Burkholderiales</taxon>
        <taxon>Oxalobacteraceae</taxon>
        <taxon>Telluria group</taxon>
        <taxon>Duganella</taxon>
    </lineage>
</organism>
<dbReference type="NCBIfam" id="TIGR02241">
    <property type="entry name" value="conserved hypothetical phage tail region protein"/>
    <property type="match status" value="1"/>
</dbReference>
<sequence>MFTIRDFFEDGYPPPAFYFTVEFKVDANTDVDDRVNIVDAAFSEVSGISTEIELETVAEGGENRFSHQLPKRMKHGNLELKRGVAMFESPLLEWCRNTLQGEFVRPISPRTVYVHLKGGEDGDVLRTWMFNNAYPVKWSVDSFNSTKNEMAIEHIALAYSYSERML</sequence>
<dbReference type="Pfam" id="PF06841">
    <property type="entry name" value="Phage_T4_gp19"/>
    <property type="match status" value="1"/>
</dbReference>
<evidence type="ECO:0000313" key="1">
    <source>
        <dbReference type="EMBL" id="MRW89720.1"/>
    </source>
</evidence>
<dbReference type="InterPro" id="IPR010667">
    <property type="entry name" value="Phage_T4_Gp19"/>
</dbReference>
<dbReference type="PANTHER" id="PTHR38009:SF1">
    <property type="entry name" value="CONSERVED HYPOTHETICAL PHAGE TAIL PROTEIN"/>
    <property type="match status" value="1"/>
</dbReference>
<evidence type="ECO:0000313" key="2">
    <source>
        <dbReference type="Proteomes" id="UP000433309"/>
    </source>
</evidence>
<dbReference type="GO" id="GO:0005198">
    <property type="term" value="F:structural molecule activity"/>
    <property type="evidence" value="ECO:0007669"/>
    <property type="project" value="InterPro"/>
</dbReference>
<proteinExistence type="predicted"/>
<gene>
    <name evidence="1" type="ORF">GJ699_06970</name>
</gene>
<keyword evidence="2" id="KW-1185">Reference proteome</keyword>
<dbReference type="Proteomes" id="UP000433309">
    <property type="component" value="Unassembled WGS sequence"/>
</dbReference>
<protein>
    <submittedName>
        <fullName evidence="1">Phage tail protein</fullName>
    </submittedName>
</protein>
<accession>A0A6I2KW27</accession>
<dbReference type="PANTHER" id="PTHR38009">
    <property type="entry name" value="CONSERVED HYPOTHETICAL PHAGE TAIL PROTEIN"/>
    <property type="match status" value="1"/>
</dbReference>
<comment type="caution">
    <text evidence="1">The sequence shown here is derived from an EMBL/GenBank/DDBJ whole genome shotgun (WGS) entry which is preliminary data.</text>
</comment>
<name>A0A6I2KW27_9BURK</name>
<reference evidence="1 2" key="1">
    <citation type="submission" date="2019-11" db="EMBL/GenBank/DDBJ databases">
        <title>Novel species isolated from a subtropical stream in China.</title>
        <authorList>
            <person name="Lu H."/>
        </authorList>
    </citation>
    <scope>NUCLEOTIDE SEQUENCE [LARGE SCALE GENOMIC DNA]</scope>
    <source>
        <strain evidence="1 2">FT80W</strain>
    </source>
</reference>
<dbReference type="RefSeq" id="WP_154374479.1">
    <property type="nucleotide sequence ID" value="NZ_WKJK01000003.1"/>
</dbReference>